<keyword evidence="1" id="KW-1133">Transmembrane helix</keyword>
<feature type="transmembrane region" description="Helical" evidence="1">
    <location>
        <begin position="199"/>
        <end position="232"/>
    </location>
</feature>
<name>A0A9J6PH35_9PROT</name>
<organism evidence="2 3">
    <name type="scientific">Futiania mangrovi</name>
    <dbReference type="NCBI Taxonomy" id="2959716"/>
    <lineage>
        <taxon>Bacteria</taxon>
        <taxon>Pseudomonadati</taxon>
        <taxon>Pseudomonadota</taxon>
        <taxon>Alphaproteobacteria</taxon>
        <taxon>Futianiales</taxon>
        <taxon>Futianiaceae</taxon>
        <taxon>Futiania</taxon>
    </lineage>
</organism>
<evidence type="ECO:0000313" key="3">
    <source>
        <dbReference type="Proteomes" id="UP001055804"/>
    </source>
</evidence>
<feature type="transmembrane region" description="Helical" evidence="1">
    <location>
        <begin position="154"/>
        <end position="187"/>
    </location>
</feature>
<protein>
    <submittedName>
        <fullName evidence="2">Uncharacterized protein</fullName>
    </submittedName>
</protein>
<feature type="transmembrane region" description="Helical" evidence="1">
    <location>
        <begin position="252"/>
        <end position="273"/>
    </location>
</feature>
<accession>A0A9J6PH35</accession>
<evidence type="ECO:0000256" key="1">
    <source>
        <dbReference type="SAM" id="Phobius"/>
    </source>
</evidence>
<reference evidence="2" key="1">
    <citation type="submission" date="2022-06" db="EMBL/GenBank/DDBJ databases">
        <title>Isolation and Genomics of Futiania mangrovii gen. nov., sp. nov., a Rare and Metabolically-versatile member in the Class Alphaproteobacteria.</title>
        <authorList>
            <person name="Liu L."/>
            <person name="Huang W.-C."/>
            <person name="Pan J."/>
            <person name="Li J."/>
            <person name="Huang Y."/>
            <person name="Du H."/>
            <person name="Liu Y."/>
            <person name="Li M."/>
        </authorList>
    </citation>
    <scope>NUCLEOTIDE SEQUENCE</scope>
    <source>
        <strain evidence="2">FT118</strain>
    </source>
</reference>
<feature type="transmembrane region" description="Helical" evidence="1">
    <location>
        <begin position="308"/>
        <end position="326"/>
    </location>
</feature>
<dbReference type="RefSeq" id="WP_269331830.1">
    <property type="nucleotide sequence ID" value="NZ_JAMZFT010000001.1"/>
</dbReference>
<sequence length="571" mass="58050">MSATAGAVSGADTAAGPYASPAGRLAQTRENARRRHAGGFDVAAVWGLLLLLIAGIWLAGPLGLLGGAAVAEAAYVSRLVLHGWVGDLDSVTRFLDLSRQLEPSSLGYWLTAVAAGVAGTARAAVIFQGLLILAVAGLSVALAARRGGGQATGWAFAAAAALVPAGMVVGGLTAGEGLAIALFVALLVLWSERGGIADVMGAVIAGFLLGLMFLAAAPVFAVAACILLLLTLLDGVRSAVLTDGRTALRGSLVRLAFALASFAPALALLALHARTYALDWPLVADLLTDPSAGAALLLESAAGKAREAAVLAFGIGVYGVVVCGFARLIDGAWRREDGLGVAAAVLWLVFFLVPGGGLDTGAGRAVGGLGWVLAALWCGTVGVSLIVRGPALAGLVLLGGLVAGSALDHRERTAPARTEAETVGALLGRDERVLTLDLSADPLPRQVMLLAAGEAGALELNLPSVQAGPEARLVSVNPPLRFAEGYAPADVAGNDPVSRPLFVMPVGWDLPSPERRIQMLAVLGRPTGDDVPWATALGLRVEPFYEPVYRSAKGAEIALYSLRDPGSDGGQ</sequence>
<feature type="transmembrane region" description="Helical" evidence="1">
    <location>
        <begin position="39"/>
        <end position="59"/>
    </location>
</feature>
<feature type="transmembrane region" description="Helical" evidence="1">
    <location>
        <begin position="109"/>
        <end position="142"/>
    </location>
</feature>
<comment type="caution">
    <text evidence="2">The sequence shown here is derived from an EMBL/GenBank/DDBJ whole genome shotgun (WGS) entry which is preliminary data.</text>
</comment>
<feature type="transmembrane region" description="Helical" evidence="1">
    <location>
        <begin position="338"/>
        <end position="357"/>
    </location>
</feature>
<keyword evidence="1" id="KW-0472">Membrane</keyword>
<dbReference type="EMBL" id="JAMZFT010000001">
    <property type="protein sequence ID" value="MCP1335903.1"/>
    <property type="molecule type" value="Genomic_DNA"/>
</dbReference>
<proteinExistence type="predicted"/>
<feature type="transmembrane region" description="Helical" evidence="1">
    <location>
        <begin position="369"/>
        <end position="402"/>
    </location>
</feature>
<evidence type="ECO:0000313" key="2">
    <source>
        <dbReference type="EMBL" id="MCP1335903.1"/>
    </source>
</evidence>
<keyword evidence="3" id="KW-1185">Reference proteome</keyword>
<dbReference type="Proteomes" id="UP001055804">
    <property type="component" value="Unassembled WGS sequence"/>
</dbReference>
<gene>
    <name evidence="2" type="ORF">NJQ99_05730</name>
</gene>
<keyword evidence="1" id="KW-0812">Transmembrane</keyword>
<dbReference type="AlphaFoldDB" id="A0A9J6PH35"/>